<organism evidence="2 3">
    <name type="scientific">Diplodia corticola</name>
    <dbReference type="NCBI Taxonomy" id="236234"/>
    <lineage>
        <taxon>Eukaryota</taxon>
        <taxon>Fungi</taxon>
        <taxon>Dikarya</taxon>
        <taxon>Ascomycota</taxon>
        <taxon>Pezizomycotina</taxon>
        <taxon>Dothideomycetes</taxon>
        <taxon>Dothideomycetes incertae sedis</taxon>
        <taxon>Botryosphaeriales</taxon>
        <taxon>Botryosphaeriaceae</taxon>
        <taxon>Diplodia</taxon>
    </lineage>
</organism>
<dbReference type="GeneID" id="31017405"/>
<keyword evidence="1" id="KW-0812">Transmembrane</keyword>
<feature type="transmembrane region" description="Helical" evidence="1">
    <location>
        <begin position="252"/>
        <end position="270"/>
    </location>
</feature>
<dbReference type="RefSeq" id="XP_020127229.1">
    <property type="nucleotide sequence ID" value="XM_020277144.1"/>
</dbReference>
<keyword evidence="3" id="KW-1185">Reference proteome</keyword>
<comment type="caution">
    <text evidence="2">The sequence shown here is derived from an EMBL/GenBank/DDBJ whole genome shotgun (WGS) entry which is preliminary data.</text>
</comment>
<feature type="transmembrane region" description="Helical" evidence="1">
    <location>
        <begin position="483"/>
        <end position="501"/>
    </location>
</feature>
<evidence type="ECO:0000256" key="1">
    <source>
        <dbReference type="SAM" id="Phobius"/>
    </source>
</evidence>
<dbReference type="Gene3D" id="3.40.630.30">
    <property type="match status" value="1"/>
</dbReference>
<keyword evidence="1" id="KW-1133">Transmembrane helix</keyword>
<reference evidence="2 3" key="1">
    <citation type="submission" date="2016-10" db="EMBL/GenBank/DDBJ databases">
        <title>Proteomics and genomics reveal pathogen-plant mechanisms compatible with a hemibiotrophic lifestyle of Diplodia corticola.</title>
        <authorList>
            <person name="Fernandes I."/>
            <person name="De Jonge R."/>
            <person name="Van De Peer Y."/>
            <person name="Devreese B."/>
            <person name="Alves A."/>
            <person name="Esteves A.C."/>
        </authorList>
    </citation>
    <scope>NUCLEOTIDE SEQUENCE [LARGE SCALE GENOMIC DNA]</scope>
    <source>
        <strain evidence="2 3">CBS 112549</strain>
    </source>
</reference>
<dbReference type="InterPro" id="IPR016181">
    <property type="entry name" value="Acyl_CoA_acyltransferase"/>
</dbReference>
<feature type="transmembrane region" description="Helical" evidence="1">
    <location>
        <begin position="419"/>
        <end position="440"/>
    </location>
</feature>
<protein>
    <submittedName>
        <fullName evidence="2">Cytochrome p450</fullName>
    </submittedName>
</protein>
<dbReference type="Proteomes" id="UP000183809">
    <property type="component" value="Unassembled WGS sequence"/>
</dbReference>
<name>A0A1J9QRC6_9PEZI</name>
<dbReference type="EMBL" id="MNUE01000053">
    <property type="protein sequence ID" value="OJD30969.1"/>
    <property type="molecule type" value="Genomic_DNA"/>
</dbReference>
<accession>A0A1J9QRC6</accession>
<dbReference type="STRING" id="236234.A0A1J9QRC6"/>
<dbReference type="SUPFAM" id="SSF55729">
    <property type="entry name" value="Acyl-CoA N-acyltransferases (Nat)"/>
    <property type="match status" value="1"/>
</dbReference>
<dbReference type="GO" id="GO:0016020">
    <property type="term" value="C:membrane"/>
    <property type="evidence" value="ECO:0007669"/>
    <property type="project" value="UniProtKB-SubCell"/>
</dbReference>
<dbReference type="OrthoDB" id="1077582at2759"/>
<gene>
    <name evidence="2" type="ORF">BKCO1_5300037</name>
</gene>
<evidence type="ECO:0000313" key="2">
    <source>
        <dbReference type="EMBL" id="OJD30969.1"/>
    </source>
</evidence>
<sequence>MAAEDDFFNLRPAVPADLPELTKLTVNPFTTGALDSAGLTFSAQEISTYLNWRLPRLLMDPKSLLLVLEFRPINSFKKVPARLVGCAVLRLGSSAARPADSYPTKSSLLPLWFNAALSDLTVWPDSETAEVHTRFEAARAAIEQSVEQNATALVFYYVDSDFQSCGVGSRMISAVRKKAEELDKGDSAFKAVFRGEDVSFGTISGLRDVTNAGKLKLPPVDERAAMPGFFIPLFYLVLICSVLIYPKLLRKFIITTAVLSFLLLNLHYTGGVDGDYQNTTMLVTSAVMWIEFGVLGDLERDVFRTWEQDAPLADRPWWKRLAWSYDLWTTWRGPGWNWQSRRSPKLPPHIVDRRSFFVDNAKRGVYCWVMSELLMFLLEATPYTRLEGREPLESAPLHIQVAVAWLAALHTQYSMSLMYRIIVSLLVLARAILLFPNLVVSSLGITGLVAKYTRVFLSFAASGTIHAAGAYSATRGSLGDMRFFISQAFAIVAEDCVIYLGKMAGLRKSGKCRPCASFLQSGTDREDYSLDHLAGLPVDFSVV</sequence>
<proteinExistence type="predicted"/>
<evidence type="ECO:0000313" key="3">
    <source>
        <dbReference type="Proteomes" id="UP000183809"/>
    </source>
</evidence>
<dbReference type="AlphaFoldDB" id="A0A1J9QRC6"/>
<keyword evidence="1" id="KW-0472">Membrane</keyword>
<feature type="transmembrane region" description="Helical" evidence="1">
    <location>
        <begin position="224"/>
        <end position="245"/>
    </location>
</feature>
<feature type="transmembrane region" description="Helical" evidence="1">
    <location>
        <begin position="452"/>
        <end position="471"/>
    </location>
</feature>